<dbReference type="InterPro" id="IPR029063">
    <property type="entry name" value="SAM-dependent_MTases_sf"/>
</dbReference>
<keyword evidence="8" id="KW-0949">S-adenosyl-L-methionine</keyword>
<evidence type="ECO:0000256" key="2">
    <source>
        <dbReference type="ARBA" id="ARBA00004496"/>
    </source>
</evidence>
<comment type="similarity">
    <text evidence="3">Belongs to the class I-like SAM-binding methyltransferase superfamily. TPMT family.</text>
</comment>
<dbReference type="InterPro" id="IPR008854">
    <property type="entry name" value="TPMT"/>
</dbReference>
<dbReference type="PROSITE" id="PS51585">
    <property type="entry name" value="SAM_MT_TPMT"/>
    <property type="match status" value="1"/>
</dbReference>
<comment type="subcellular location">
    <subcellularLocation>
        <location evidence="2">Cytoplasm</location>
    </subcellularLocation>
</comment>
<dbReference type="GO" id="GO:0008119">
    <property type="term" value="F:thiopurine S-methyltransferase activity"/>
    <property type="evidence" value="ECO:0007669"/>
    <property type="project" value="UniProtKB-EC"/>
</dbReference>
<dbReference type="PANTHER" id="PTHR10259">
    <property type="entry name" value="THIOPURINE S-METHYLTRANSFERASE"/>
    <property type="match status" value="1"/>
</dbReference>
<dbReference type="Proteomes" id="UP000663856">
    <property type="component" value="Unassembled WGS sequence"/>
</dbReference>
<evidence type="ECO:0000313" key="9">
    <source>
        <dbReference type="EMBL" id="CAF2204214.1"/>
    </source>
</evidence>
<dbReference type="EC" id="2.1.1.67" evidence="4"/>
<gene>
    <name evidence="10" type="ORF">OVN521_LOCUS6687</name>
    <name evidence="9" type="ORF">WKI299_LOCUS34661</name>
</gene>
<keyword evidence="5" id="KW-0963">Cytoplasm</keyword>
<accession>A0A816ZG99</accession>
<evidence type="ECO:0000313" key="12">
    <source>
        <dbReference type="Proteomes" id="UP000663866"/>
    </source>
</evidence>
<organism evidence="9 11">
    <name type="scientific">Rotaria magnacalcarata</name>
    <dbReference type="NCBI Taxonomy" id="392030"/>
    <lineage>
        <taxon>Eukaryota</taxon>
        <taxon>Metazoa</taxon>
        <taxon>Spiralia</taxon>
        <taxon>Gnathifera</taxon>
        <taxon>Rotifera</taxon>
        <taxon>Eurotatoria</taxon>
        <taxon>Bdelloidea</taxon>
        <taxon>Philodinida</taxon>
        <taxon>Philodinidae</taxon>
        <taxon>Rotaria</taxon>
    </lineage>
</organism>
<dbReference type="AlphaFoldDB" id="A0A816ZG99"/>
<dbReference type="GO" id="GO:0032259">
    <property type="term" value="P:methylation"/>
    <property type="evidence" value="ECO:0007669"/>
    <property type="project" value="UniProtKB-KW"/>
</dbReference>
<evidence type="ECO:0000256" key="1">
    <source>
        <dbReference type="ARBA" id="ARBA00000903"/>
    </source>
</evidence>
<dbReference type="EMBL" id="CAJOBG010000709">
    <property type="protein sequence ID" value="CAF3848089.1"/>
    <property type="molecule type" value="Genomic_DNA"/>
</dbReference>
<dbReference type="Gene3D" id="3.40.50.150">
    <property type="entry name" value="Vaccinia Virus protein VP39"/>
    <property type="match status" value="1"/>
</dbReference>
<keyword evidence="12" id="KW-1185">Reference proteome</keyword>
<protein>
    <recommendedName>
        <fullName evidence="4">thiopurine S-methyltransferase</fullName>
        <ecNumber evidence="4">2.1.1.67</ecNumber>
    </recommendedName>
</protein>
<dbReference type="GO" id="GO:0005737">
    <property type="term" value="C:cytoplasm"/>
    <property type="evidence" value="ECO:0007669"/>
    <property type="project" value="UniProtKB-SubCell"/>
</dbReference>
<dbReference type="FunFam" id="3.40.50.150:FF:000101">
    <property type="entry name" value="Thiopurine S-methyltransferase"/>
    <property type="match status" value="1"/>
</dbReference>
<sequence length="237" mass="27322">MTELNDQAQQQQTPEKKDLTYWNSQWCNNKIGFHRLAVNPDFEKYVLSKIISVEQQQSILFPLSGKTVDMKAALDSKHQVIGIECAQLGIESFFQENNIKYNIENNECQVYKGIDYPVTIFHDNFLTFNQTLPTIDWIWDRAALVAVNLSDREQYRDNLLRLMTPGHTRLYLVAVCYDDPELTGPPHSVSDEDVISLFGSTCSIELISVNDTTADFIANSHRNVRLMEEHLHLIIRK</sequence>
<keyword evidence="7" id="KW-0808">Transferase</keyword>
<evidence type="ECO:0000256" key="5">
    <source>
        <dbReference type="ARBA" id="ARBA00022490"/>
    </source>
</evidence>
<evidence type="ECO:0000256" key="3">
    <source>
        <dbReference type="ARBA" id="ARBA00008145"/>
    </source>
</evidence>
<comment type="caution">
    <text evidence="9">The sequence shown here is derived from an EMBL/GenBank/DDBJ whole genome shotgun (WGS) entry which is preliminary data.</text>
</comment>
<evidence type="ECO:0000256" key="6">
    <source>
        <dbReference type="ARBA" id="ARBA00022603"/>
    </source>
</evidence>
<proteinExistence type="inferred from homology"/>
<evidence type="ECO:0000256" key="8">
    <source>
        <dbReference type="ARBA" id="ARBA00022691"/>
    </source>
</evidence>
<evidence type="ECO:0000256" key="4">
    <source>
        <dbReference type="ARBA" id="ARBA00011905"/>
    </source>
</evidence>
<evidence type="ECO:0000256" key="7">
    <source>
        <dbReference type="ARBA" id="ARBA00022679"/>
    </source>
</evidence>
<comment type="catalytic activity">
    <reaction evidence="1">
        <text>S-adenosyl-L-methionine + a thiopurine = S-adenosyl-L-homocysteine + a thiopurine S-methylether.</text>
        <dbReference type="EC" id="2.1.1.67"/>
    </reaction>
</comment>
<reference evidence="9" key="1">
    <citation type="submission" date="2021-02" db="EMBL/GenBank/DDBJ databases">
        <authorList>
            <person name="Nowell W R."/>
        </authorList>
    </citation>
    <scope>NUCLEOTIDE SEQUENCE</scope>
</reference>
<name>A0A816ZG99_9BILA</name>
<evidence type="ECO:0000313" key="10">
    <source>
        <dbReference type="EMBL" id="CAF3848089.1"/>
    </source>
</evidence>
<dbReference type="SUPFAM" id="SSF53335">
    <property type="entry name" value="S-adenosyl-L-methionine-dependent methyltransferases"/>
    <property type="match status" value="1"/>
</dbReference>
<dbReference type="EMBL" id="CAJNRF010016430">
    <property type="protein sequence ID" value="CAF2204214.1"/>
    <property type="molecule type" value="Genomic_DNA"/>
</dbReference>
<dbReference type="Proteomes" id="UP000663866">
    <property type="component" value="Unassembled WGS sequence"/>
</dbReference>
<evidence type="ECO:0000313" key="11">
    <source>
        <dbReference type="Proteomes" id="UP000663856"/>
    </source>
</evidence>
<keyword evidence="6" id="KW-0489">Methyltransferase</keyword>
<dbReference type="PANTHER" id="PTHR10259:SF11">
    <property type="entry name" value="THIOPURINE S-METHYLTRANSFERASE"/>
    <property type="match status" value="1"/>
</dbReference>
<dbReference type="Pfam" id="PF05724">
    <property type="entry name" value="TPMT"/>
    <property type="match status" value="1"/>
</dbReference>